<dbReference type="SUPFAM" id="SSF51735">
    <property type="entry name" value="NAD(P)-binding Rossmann-fold domains"/>
    <property type="match status" value="1"/>
</dbReference>
<dbReference type="EMBL" id="AP024828">
    <property type="protein sequence ID" value="BCZ21022.1"/>
    <property type="molecule type" value="Genomic_DNA"/>
</dbReference>
<evidence type="ECO:0000313" key="2">
    <source>
        <dbReference type="EMBL" id="BCZ21022.1"/>
    </source>
</evidence>
<dbReference type="CDD" id="cd05240">
    <property type="entry name" value="UDP_G4E_3_SDR_e"/>
    <property type="match status" value="1"/>
</dbReference>
<dbReference type="PANTHER" id="PTHR43245">
    <property type="entry name" value="BIFUNCTIONAL POLYMYXIN RESISTANCE PROTEIN ARNA"/>
    <property type="match status" value="1"/>
</dbReference>
<dbReference type="InterPro" id="IPR001509">
    <property type="entry name" value="Epimerase_deHydtase"/>
</dbReference>
<accession>A0ABN6ICC8</accession>
<dbReference type="Pfam" id="PF01370">
    <property type="entry name" value="Epimerase"/>
    <property type="match status" value="1"/>
</dbReference>
<evidence type="ECO:0000313" key="3">
    <source>
        <dbReference type="Proteomes" id="UP000826012"/>
    </source>
</evidence>
<evidence type="ECO:0000259" key="1">
    <source>
        <dbReference type="Pfam" id="PF01370"/>
    </source>
</evidence>
<keyword evidence="3" id="KW-1185">Reference proteome</keyword>
<organism evidence="2 3">
    <name type="scientific">Mycobacterium senriense</name>
    <dbReference type="NCBI Taxonomy" id="2775496"/>
    <lineage>
        <taxon>Bacteria</taxon>
        <taxon>Bacillati</taxon>
        <taxon>Actinomycetota</taxon>
        <taxon>Actinomycetes</taxon>
        <taxon>Mycobacteriales</taxon>
        <taxon>Mycobacteriaceae</taxon>
        <taxon>Mycobacterium</taxon>
        <taxon>Mycobacterium avium complex (MAC)</taxon>
    </lineage>
</organism>
<feature type="domain" description="NAD-dependent epimerase/dehydratase" evidence="1">
    <location>
        <begin position="25"/>
        <end position="254"/>
    </location>
</feature>
<gene>
    <name evidence="2" type="ORF">MTY59_08770</name>
</gene>
<proteinExistence type="predicted"/>
<dbReference type="Gene3D" id="3.40.50.720">
    <property type="entry name" value="NAD(P)-binding Rossmann-like Domain"/>
    <property type="match status" value="1"/>
</dbReference>
<dbReference type="Proteomes" id="UP000826012">
    <property type="component" value="Chromosome"/>
</dbReference>
<dbReference type="RefSeq" id="WP_221044587.1">
    <property type="nucleotide sequence ID" value="NZ_AP024828.1"/>
</dbReference>
<dbReference type="PANTHER" id="PTHR43245:SF52">
    <property type="entry name" value="NAD-DEPENDENT EPIMERASE_DEHYDRATASE"/>
    <property type="match status" value="1"/>
</dbReference>
<sequence>MDPSNGESTGPGDTAGNTVHYPKVVLVTGACRFLGGYLTARLAQNPMIKGVIAVDAIAPSKDMLRRMGRAEFVRADIRNPFIAKVIRNGDVDTVVHAAAASYAPRSGGTAALKEINVMGAMQLFAACQKAPSVRRVVLKSTSEVYGSSAHDPVMFTEDSTSRRPFRNGFAKDSLDIEAYARGLGRRRPDIAVTILRLGNMTGPAMDTTLSRYLAGPLVPTMFGRDARLQLLHEQDALGALERAAMAGKAGTFNIAADGIIMLSQAIRRAGRIPLPVPGFGVWALDSLRRANRYNEISRDQFDYLSYGRVMDTSRMRSELGFQPKWSTAEAFDDYIRGRHLTPIIDPHRVRSLEGRAISLAQRWGSRNPIPWGGVR</sequence>
<reference evidence="2 3" key="1">
    <citation type="submission" date="2021-07" db="EMBL/GenBank/DDBJ databases">
        <title>Complete genome sequence of nontuberculous Mycobacterium sp. TY59.</title>
        <authorList>
            <person name="Fukushima K."/>
        </authorList>
    </citation>
    <scope>NUCLEOTIDE SEQUENCE [LARGE SCALE GENOMIC DNA]</scope>
    <source>
        <strain evidence="2 3">TY59</strain>
    </source>
</reference>
<name>A0ABN6ICC8_9MYCO</name>
<protein>
    <recommendedName>
        <fullName evidence="1">NAD-dependent epimerase/dehydratase domain-containing protein</fullName>
    </recommendedName>
</protein>
<dbReference type="InterPro" id="IPR036291">
    <property type="entry name" value="NAD(P)-bd_dom_sf"/>
</dbReference>
<dbReference type="InterPro" id="IPR050177">
    <property type="entry name" value="Lipid_A_modif_metabolic_enz"/>
</dbReference>